<dbReference type="EMBL" id="JAABOA010000111">
    <property type="protein sequence ID" value="KAF9585855.1"/>
    <property type="molecule type" value="Genomic_DNA"/>
</dbReference>
<sequence>MRVVRRNLTGSSLLFYLITDILFQVLFLGPAWTVHGQILNGNNVIAGPPEGSFVPPPPNVGIPPAQPTSNGGLKPTGTTTVEDPSKPANGTSSPTTTAPPPPMPTTPPPPVPVQPFTTIGFGPYPVPVASPLPLPTTPALFPQNISSCSICYGMFPTLSRCNVIANQDTYPITPNSTYESLLPYLKCICTYKALDAYPYCIDCFTKTQQLNQLNVLQANHLENYVDAFRQMCGATFNGNKIPDKNGVPGSALRGSLSERGWMNMVLTVGLGVWITAMLAK</sequence>
<feature type="compositionally biased region" description="Polar residues" evidence="1">
    <location>
        <begin position="68"/>
        <end position="82"/>
    </location>
</feature>
<name>A0A9P6G1V8_9FUNG</name>
<proteinExistence type="predicted"/>
<evidence type="ECO:0000313" key="3">
    <source>
        <dbReference type="EMBL" id="KAF9585855.1"/>
    </source>
</evidence>
<gene>
    <name evidence="3" type="ORF">BGW38_000411</name>
</gene>
<keyword evidence="2" id="KW-0812">Transmembrane</keyword>
<organism evidence="3 4">
    <name type="scientific">Lunasporangiospora selenospora</name>
    <dbReference type="NCBI Taxonomy" id="979761"/>
    <lineage>
        <taxon>Eukaryota</taxon>
        <taxon>Fungi</taxon>
        <taxon>Fungi incertae sedis</taxon>
        <taxon>Mucoromycota</taxon>
        <taxon>Mortierellomycotina</taxon>
        <taxon>Mortierellomycetes</taxon>
        <taxon>Mortierellales</taxon>
        <taxon>Mortierellaceae</taxon>
        <taxon>Lunasporangiospora</taxon>
    </lineage>
</organism>
<reference evidence="3" key="1">
    <citation type="journal article" date="2020" name="Fungal Divers.">
        <title>Resolving the Mortierellaceae phylogeny through synthesis of multi-gene phylogenetics and phylogenomics.</title>
        <authorList>
            <person name="Vandepol N."/>
            <person name="Liber J."/>
            <person name="Desiro A."/>
            <person name="Na H."/>
            <person name="Kennedy M."/>
            <person name="Barry K."/>
            <person name="Grigoriev I.V."/>
            <person name="Miller A.N."/>
            <person name="O'Donnell K."/>
            <person name="Stajich J.E."/>
            <person name="Bonito G."/>
        </authorList>
    </citation>
    <scope>NUCLEOTIDE SEQUENCE</scope>
    <source>
        <strain evidence="3">KOD1015</strain>
    </source>
</reference>
<feature type="compositionally biased region" description="Pro residues" evidence="1">
    <location>
        <begin position="97"/>
        <end position="113"/>
    </location>
</feature>
<keyword evidence="4" id="KW-1185">Reference proteome</keyword>
<keyword evidence="2" id="KW-1133">Transmembrane helix</keyword>
<feature type="transmembrane region" description="Helical" evidence="2">
    <location>
        <begin position="12"/>
        <end position="32"/>
    </location>
</feature>
<dbReference type="Proteomes" id="UP000780801">
    <property type="component" value="Unassembled WGS sequence"/>
</dbReference>
<dbReference type="OrthoDB" id="2439900at2759"/>
<evidence type="ECO:0000256" key="1">
    <source>
        <dbReference type="SAM" id="MobiDB-lite"/>
    </source>
</evidence>
<feature type="compositionally biased region" description="Pro residues" evidence="1">
    <location>
        <begin position="54"/>
        <end position="66"/>
    </location>
</feature>
<keyword evidence="2" id="KW-0472">Membrane</keyword>
<evidence type="ECO:0000256" key="2">
    <source>
        <dbReference type="SAM" id="Phobius"/>
    </source>
</evidence>
<accession>A0A9P6G1V8</accession>
<dbReference type="AlphaFoldDB" id="A0A9P6G1V8"/>
<protein>
    <submittedName>
        <fullName evidence="3">Uncharacterized protein</fullName>
    </submittedName>
</protein>
<comment type="caution">
    <text evidence="3">The sequence shown here is derived from an EMBL/GenBank/DDBJ whole genome shotgun (WGS) entry which is preliminary data.</text>
</comment>
<evidence type="ECO:0000313" key="4">
    <source>
        <dbReference type="Proteomes" id="UP000780801"/>
    </source>
</evidence>
<feature type="region of interest" description="Disordered" evidence="1">
    <location>
        <begin position="49"/>
        <end position="114"/>
    </location>
</feature>